<gene>
    <name evidence="11" type="ORF">DFP86_104236</name>
</gene>
<reference evidence="11 12" key="1">
    <citation type="submission" date="2019-03" db="EMBL/GenBank/DDBJ databases">
        <title>Genomic Encyclopedia of Type Strains, Phase III (KMG-III): the genomes of soil and plant-associated and newly described type strains.</title>
        <authorList>
            <person name="Whitman W."/>
        </authorList>
    </citation>
    <scope>NUCLEOTIDE SEQUENCE [LARGE SCALE GENOMIC DNA]</scope>
    <source>
        <strain evidence="11 12">CECT 8976</strain>
    </source>
</reference>
<keyword evidence="5" id="KW-0997">Cell inner membrane</keyword>
<dbReference type="Pfam" id="PF07690">
    <property type="entry name" value="MFS_1"/>
    <property type="match status" value="1"/>
</dbReference>
<feature type="domain" description="Major facilitator superfamily (MFS) profile" evidence="10">
    <location>
        <begin position="14"/>
        <end position="501"/>
    </location>
</feature>
<dbReference type="PANTHER" id="PTHR42718">
    <property type="entry name" value="MAJOR FACILITATOR SUPERFAMILY MULTIDRUG TRANSPORTER MFSC"/>
    <property type="match status" value="1"/>
</dbReference>
<feature type="transmembrane region" description="Helical" evidence="9">
    <location>
        <begin position="12"/>
        <end position="32"/>
    </location>
</feature>
<keyword evidence="8 9" id="KW-0472">Membrane</keyword>
<dbReference type="InterPro" id="IPR011701">
    <property type="entry name" value="MFS"/>
</dbReference>
<organism evidence="11 12">
    <name type="scientific">Paludibacterium purpuratum</name>
    <dbReference type="NCBI Taxonomy" id="1144873"/>
    <lineage>
        <taxon>Bacteria</taxon>
        <taxon>Pseudomonadati</taxon>
        <taxon>Pseudomonadota</taxon>
        <taxon>Betaproteobacteria</taxon>
        <taxon>Neisseriales</taxon>
        <taxon>Chromobacteriaceae</taxon>
        <taxon>Paludibacterium</taxon>
    </lineage>
</organism>
<dbReference type="OrthoDB" id="9807274at2"/>
<feature type="transmembrane region" description="Helical" evidence="9">
    <location>
        <begin position="197"/>
        <end position="219"/>
    </location>
</feature>
<comment type="similarity">
    <text evidence="2">Belongs to the major facilitator superfamily. EmrB family.</text>
</comment>
<dbReference type="Gene3D" id="1.20.1250.20">
    <property type="entry name" value="MFS general substrate transporter like domains"/>
    <property type="match status" value="1"/>
</dbReference>
<feature type="transmembrane region" description="Helical" evidence="9">
    <location>
        <begin position="478"/>
        <end position="496"/>
    </location>
</feature>
<dbReference type="InterPro" id="IPR036259">
    <property type="entry name" value="MFS_trans_sf"/>
</dbReference>
<protein>
    <submittedName>
        <fullName evidence="11">DHA2 family multidrug resistance protein</fullName>
    </submittedName>
</protein>
<dbReference type="RefSeq" id="WP_133679373.1">
    <property type="nucleotide sequence ID" value="NZ_SNZP01000004.1"/>
</dbReference>
<feature type="transmembrane region" description="Helical" evidence="9">
    <location>
        <begin position="166"/>
        <end position="185"/>
    </location>
</feature>
<proteinExistence type="inferred from homology"/>
<dbReference type="NCBIfam" id="TIGR00711">
    <property type="entry name" value="efflux_EmrB"/>
    <property type="match status" value="1"/>
</dbReference>
<dbReference type="Proteomes" id="UP000295611">
    <property type="component" value="Unassembled WGS sequence"/>
</dbReference>
<name>A0A4R7BAP0_9NEIS</name>
<keyword evidence="7 9" id="KW-1133">Transmembrane helix</keyword>
<dbReference type="Gene3D" id="1.20.1720.10">
    <property type="entry name" value="Multidrug resistance protein D"/>
    <property type="match status" value="1"/>
</dbReference>
<evidence type="ECO:0000256" key="1">
    <source>
        <dbReference type="ARBA" id="ARBA00004429"/>
    </source>
</evidence>
<feature type="transmembrane region" description="Helical" evidence="9">
    <location>
        <begin position="231"/>
        <end position="250"/>
    </location>
</feature>
<dbReference type="InterPro" id="IPR020846">
    <property type="entry name" value="MFS_dom"/>
</dbReference>
<dbReference type="GO" id="GO:0022857">
    <property type="term" value="F:transmembrane transporter activity"/>
    <property type="evidence" value="ECO:0007669"/>
    <property type="project" value="InterPro"/>
</dbReference>
<dbReference type="AlphaFoldDB" id="A0A4R7BAP0"/>
<evidence type="ECO:0000313" key="12">
    <source>
        <dbReference type="Proteomes" id="UP000295611"/>
    </source>
</evidence>
<feature type="transmembrane region" description="Helical" evidence="9">
    <location>
        <begin position="334"/>
        <end position="351"/>
    </location>
</feature>
<evidence type="ECO:0000259" key="10">
    <source>
        <dbReference type="PROSITE" id="PS50850"/>
    </source>
</evidence>
<dbReference type="FunFam" id="1.20.1720.10:FF:000002">
    <property type="entry name" value="Multidrug resistance protein B"/>
    <property type="match status" value="1"/>
</dbReference>
<evidence type="ECO:0000256" key="5">
    <source>
        <dbReference type="ARBA" id="ARBA00022519"/>
    </source>
</evidence>
<dbReference type="InterPro" id="IPR004638">
    <property type="entry name" value="EmrB-like"/>
</dbReference>
<evidence type="ECO:0000256" key="9">
    <source>
        <dbReference type="SAM" id="Phobius"/>
    </source>
</evidence>
<dbReference type="CDD" id="cd17503">
    <property type="entry name" value="MFS_LmrB_MDR_like"/>
    <property type="match status" value="1"/>
</dbReference>
<dbReference type="PROSITE" id="PS50850">
    <property type="entry name" value="MFS"/>
    <property type="match status" value="1"/>
</dbReference>
<keyword evidence="12" id="KW-1185">Reference proteome</keyword>
<feature type="transmembrane region" description="Helical" evidence="9">
    <location>
        <begin position="300"/>
        <end position="322"/>
    </location>
</feature>
<feature type="transmembrane region" description="Helical" evidence="9">
    <location>
        <begin position="52"/>
        <end position="71"/>
    </location>
</feature>
<feature type="transmembrane region" description="Helical" evidence="9">
    <location>
        <begin position="271"/>
        <end position="294"/>
    </location>
</feature>
<evidence type="ECO:0000313" key="11">
    <source>
        <dbReference type="EMBL" id="TDR80736.1"/>
    </source>
</evidence>
<evidence type="ECO:0000256" key="2">
    <source>
        <dbReference type="ARBA" id="ARBA00008537"/>
    </source>
</evidence>
<keyword evidence="6 9" id="KW-0812">Transmembrane</keyword>
<feature type="transmembrane region" description="Helical" evidence="9">
    <location>
        <begin position="139"/>
        <end position="160"/>
    </location>
</feature>
<dbReference type="GO" id="GO:0015721">
    <property type="term" value="P:bile acid and bile salt transport"/>
    <property type="evidence" value="ECO:0007669"/>
    <property type="project" value="UniProtKB-ARBA"/>
</dbReference>
<evidence type="ECO:0000256" key="8">
    <source>
        <dbReference type="ARBA" id="ARBA00023136"/>
    </source>
</evidence>
<keyword evidence="4" id="KW-1003">Cell membrane</keyword>
<keyword evidence="3" id="KW-0813">Transport</keyword>
<accession>A0A4R7BAP0</accession>
<dbReference type="GO" id="GO:0005886">
    <property type="term" value="C:plasma membrane"/>
    <property type="evidence" value="ECO:0007669"/>
    <property type="project" value="UniProtKB-SubCell"/>
</dbReference>
<evidence type="ECO:0000256" key="3">
    <source>
        <dbReference type="ARBA" id="ARBA00022448"/>
    </source>
</evidence>
<dbReference type="PANTHER" id="PTHR42718:SF9">
    <property type="entry name" value="MAJOR FACILITATOR SUPERFAMILY MULTIDRUG TRANSPORTER MFSC"/>
    <property type="match status" value="1"/>
</dbReference>
<evidence type="ECO:0000256" key="6">
    <source>
        <dbReference type="ARBA" id="ARBA00022692"/>
    </source>
</evidence>
<comment type="subcellular location">
    <subcellularLocation>
        <location evidence="1">Cell inner membrane</location>
        <topology evidence="1">Multi-pass membrane protein</topology>
    </subcellularLocation>
</comment>
<dbReference type="SUPFAM" id="SSF103473">
    <property type="entry name" value="MFS general substrate transporter"/>
    <property type="match status" value="1"/>
</dbReference>
<evidence type="ECO:0000256" key="4">
    <source>
        <dbReference type="ARBA" id="ARBA00022475"/>
    </source>
</evidence>
<dbReference type="GO" id="GO:1990961">
    <property type="term" value="P:xenobiotic detoxification by transmembrane export across the plasma membrane"/>
    <property type="evidence" value="ECO:0007669"/>
    <property type="project" value="UniProtKB-ARBA"/>
</dbReference>
<comment type="caution">
    <text evidence="11">The sequence shown here is derived from an EMBL/GenBank/DDBJ whole genome shotgun (WGS) entry which is preliminary data.</text>
</comment>
<sequence>MPNPPLTGARLFWITLAMSLATFMQVLDTTIANVALPTISGNLGAATSQGTWVITSFGVANAISIPLTGWLAKRFGEVKLFLASTTLFVITSWLCGISGSLNMLIFFRVLQGAVAGPMIPLSQSLLLACYPNEKKGMALALWSMTVIVAPIFGPILGGMISDNWHWGWIFFINIPVGAFAIWVSWRQLHDRETPTLALPIDRMGLILLALGVGCLQVMLDRGKELDWFHSNEVVILGVVAVVALTFLVIWELTEEHPIVDLSLFKARNFTVGVTGISIGYLIYFGTIVLLPLVLQTQMGYTATSAGLAAAPIGILPVILSPVIGKNAHRVDMRWLVTLSFAVYAGCFFWRSTFAPNMDFGYVVWPQFIQGIGVACFFMPLTTISLAGLRPDQIASASSLSNFLRVLGGSIGASITTTLWDRREAAHHEILTQHISVFDQAANQWFGWLGNLGLSQPQQAALTAQEITRQGYLLGSNEVFWFSGWLFIALMVVVWFAKPPFRPGGADSSGAH</sequence>
<feature type="transmembrane region" description="Helical" evidence="9">
    <location>
        <begin position="78"/>
        <end position="99"/>
    </location>
</feature>
<dbReference type="EMBL" id="SNZP01000004">
    <property type="protein sequence ID" value="TDR80736.1"/>
    <property type="molecule type" value="Genomic_DNA"/>
</dbReference>
<feature type="transmembrane region" description="Helical" evidence="9">
    <location>
        <begin position="363"/>
        <end position="388"/>
    </location>
</feature>
<evidence type="ECO:0000256" key="7">
    <source>
        <dbReference type="ARBA" id="ARBA00022989"/>
    </source>
</evidence>